<comment type="caution">
    <text evidence="2">The sequence shown here is derived from an EMBL/GenBank/DDBJ whole genome shotgun (WGS) entry which is preliminary data.</text>
</comment>
<evidence type="ECO:0000313" key="2">
    <source>
        <dbReference type="EMBL" id="MDV7215120.1"/>
    </source>
</evidence>
<keyword evidence="3" id="KW-1185">Reference proteome</keyword>
<evidence type="ECO:0000313" key="3">
    <source>
        <dbReference type="Proteomes" id="UP001187346"/>
    </source>
</evidence>
<sequence length="236" mass="26866">MDGDIGVEREYRRRRKASRGRVVALWIVMGNCVLQTILHNGIPVPYRLLMPALIAVLSVWAFLAARRGLTSVGADGITVRGAFLVRRRAWHDIYDLRVERLNNKNADARLWTWLYGNDGRRLRLPNVDDWQLPDIRAEIDTLRTTAAQHRGMAWELRPEVEDLIGLRAVRRKARERAAVGALLVLFTAIGYLVWTVSVDDGHRLFAALLLLWAPLAAYALLVTFFRLRSSRTPAHA</sequence>
<dbReference type="EMBL" id="JAWMAJ010000009">
    <property type="protein sequence ID" value="MDV7215120.1"/>
    <property type="molecule type" value="Genomic_DNA"/>
</dbReference>
<keyword evidence="1" id="KW-1133">Transmembrane helix</keyword>
<dbReference type="RefSeq" id="WP_266858722.1">
    <property type="nucleotide sequence ID" value="NZ_JAPEMW010000001.1"/>
</dbReference>
<accession>A0ABU4F751</accession>
<protein>
    <recommendedName>
        <fullName evidence="4">PH domain-containing protein</fullName>
    </recommendedName>
</protein>
<dbReference type="Proteomes" id="UP001187346">
    <property type="component" value="Unassembled WGS sequence"/>
</dbReference>
<organism evidence="2 3">
    <name type="scientific">Streptomyces prunicolor</name>
    <dbReference type="NCBI Taxonomy" id="67348"/>
    <lineage>
        <taxon>Bacteria</taxon>
        <taxon>Bacillati</taxon>
        <taxon>Actinomycetota</taxon>
        <taxon>Actinomycetes</taxon>
        <taxon>Kitasatosporales</taxon>
        <taxon>Streptomycetaceae</taxon>
        <taxon>Streptomyces</taxon>
    </lineage>
</organism>
<keyword evidence="1" id="KW-0812">Transmembrane</keyword>
<feature type="transmembrane region" description="Helical" evidence="1">
    <location>
        <begin position="204"/>
        <end position="225"/>
    </location>
</feature>
<evidence type="ECO:0008006" key="4">
    <source>
        <dbReference type="Google" id="ProtNLM"/>
    </source>
</evidence>
<name>A0ABU4F751_9ACTN</name>
<feature type="transmembrane region" description="Helical" evidence="1">
    <location>
        <begin position="22"/>
        <end position="42"/>
    </location>
</feature>
<evidence type="ECO:0000256" key="1">
    <source>
        <dbReference type="SAM" id="Phobius"/>
    </source>
</evidence>
<reference evidence="2 3" key="1">
    <citation type="submission" date="2023-10" db="EMBL/GenBank/DDBJ databases">
        <title>Characterization of rhizosphere-enriched actinobacteria from wheat plants lab-grown on chernevaya soil.</title>
        <authorList>
            <person name="Tikhonova E.N."/>
            <person name="Konopkin A."/>
            <person name="Kravchenko I.K."/>
        </authorList>
    </citation>
    <scope>NUCLEOTIDE SEQUENCE [LARGE SCALE GENOMIC DNA]</scope>
    <source>
        <strain evidence="2 3">RR29</strain>
    </source>
</reference>
<feature type="transmembrane region" description="Helical" evidence="1">
    <location>
        <begin position="48"/>
        <end position="65"/>
    </location>
</feature>
<feature type="transmembrane region" description="Helical" evidence="1">
    <location>
        <begin position="177"/>
        <end position="198"/>
    </location>
</feature>
<keyword evidence="1" id="KW-0472">Membrane</keyword>
<gene>
    <name evidence="2" type="ORF">R5A26_04055</name>
</gene>
<proteinExistence type="predicted"/>